<protein>
    <submittedName>
        <fullName evidence="1">Uncharacterized protein</fullName>
    </submittedName>
</protein>
<name>A0ACD5ZDL1_AVESA</name>
<evidence type="ECO:0000313" key="2">
    <source>
        <dbReference type="Proteomes" id="UP001732700"/>
    </source>
</evidence>
<evidence type="ECO:0000313" key="1">
    <source>
        <dbReference type="EnsemblPlants" id="AVESA.00010b.r2.6DG1149820.1.CDS"/>
    </source>
</evidence>
<proteinExistence type="predicted"/>
<accession>A0ACD5ZDL1</accession>
<reference evidence="1" key="1">
    <citation type="submission" date="2021-05" db="EMBL/GenBank/DDBJ databases">
        <authorList>
            <person name="Scholz U."/>
            <person name="Mascher M."/>
            <person name="Fiebig A."/>
        </authorList>
    </citation>
    <scope>NUCLEOTIDE SEQUENCE [LARGE SCALE GENOMIC DNA]</scope>
</reference>
<sequence length="469" mass="51695">MSQIDTFCHRALATATRRRRLGPSPPLPSTGATRKILAAWTFLRLLQLDSRAQSSPAASCQESSAPSSASSPSTSSRRTSFSIASASCSPRPTSNPRTTKAPQAHHRRALPRLLHSVSWGEAAWGAARTGARPQAAGDFVMSSFAGVSMLIDDEVCTTPAVDAGGDSGYHLLVVKGYSRTVRKGKGISFGDFMVGGHKWCIYYCPKGEGPSCADFISLYFCRCCDDDNIEVPVEAKVEFSFVDQVEYQKPTHIRASKTYSFYSKSPSRCFPKFVRRDILERSCNLKGDCFTIRCDVMVCKDLNTQDAGGTVSDIHQHFDNLLQNKVGTDVTFMVNSETFAAHRCVLAARSTVFMAQLFGPMSQGTTSSAIQIKDMRAEVFAALLRFIYTDSFPDIKKDGYLEGDKAEVVEQGQKEKEVDYAMWVQDLLVAADRYDVQRLKLLCEELLIEHLGVSSVASTLALDEQHYCH</sequence>
<reference evidence="1" key="2">
    <citation type="submission" date="2025-09" db="UniProtKB">
        <authorList>
            <consortium name="EnsemblPlants"/>
        </authorList>
    </citation>
    <scope>IDENTIFICATION</scope>
</reference>
<dbReference type="EnsemblPlants" id="AVESA.00010b.r2.6DG1149820.1">
    <property type="protein sequence ID" value="AVESA.00010b.r2.6DG1149820.1.CDS"/>
    <property type="gene ID" value="AVESA.00010b.r2.6DG1149820"/>
</dbReference>
<keyword evidence="2" id="KW-1185">Reference proteome</keyword>
<dbReference type="Proteomes" id="UP001732700">
    <property type="component" value="Chromosome 6D"/>
</dbReference>
<organism evidence="1 2">
    <name type="scientific">Avena sativa</name>
    <name type="common">Oat</name>
    <dbReference type="NCBI Taxonomy" id="4498"/>
    <lineage>
        <taxon>Eukaryota</taxon>
        <taxon>Viridiplantae</taxon>
        <taxon>Streptophyta</taxon>
        <taxon>Embryophyta</taxon>
        <taxon>Tracheophyta</taxon>
        <taxon>Spermatophyta</taxon>
        <taxon>Magnoliopsida</taxon>
        <taxon>Liliopsida</taxon>
        <taxon>Poales</taxon>
        <taxon>Poaceae</taxon>
        <taxon>BOP clade</taxon>
        <taxon>Pooideae</taxon>
        <taxon>Poodae</taxon>
        <taxon>Poeae</taxon>
        <taxon>Poeae Chloroplast Group 1 (Aveneae type)</taxon>
        <taxon>Aveninae</taxon>
        <taxon>Avena</taxon>
    </lineage>
</organism>